<dbReference type="Proteomes" id="UP000193944">
    <property type="component" value="Unassembled WGS sequence"/>
</dbReference>
<keyword evidence="2" id="KW-1185">Reference proteome</keyword>
<dbReference type="AlphaFoldDB" id="A0A1Y1XH88"/>
<evidence type="ECO:0000313" key="1">
    <source>
        <dbReference type="EMBL" id="ORX84756.1"/>
    </source>
</evidence>
<name>A0A1Y1XH88_9FUNG</name>
<sequence>MGNVVSNANEKGVGIKVPTEPIEIPEDDEDILNHPPSETLLSFWKSIAPGSLNDYIPVYIDKPYKLVLFDDNEMYEGYENYDLIKGCLSYRVLTIWDATDGHINFYELLTGENAGKLAALSYGNLKAYIGKTLDELIEVAEKFEWKDEEEDMLTLFKEVFGDF</sequence>
<gene>
    <name evidence="1" type="ORF">BCR32DRAFT_325771</name>
</gene>
<proteinExistence type="predicted"/>
<protein>
    <submittedName>
        <fullName evidence="1">Uncharacterized protein</fullName>
    </submittedName>
</protein>
<accession>A0A1Y1XH88</accession>
<evidence type="ECO:0000313" key="2">
    <source>
        <dbReference type="Proteomes" id="UP000193944"/>
    </source>
</evidence>
<dbReference type="EMBL" id="MCFG01000046">
    <property type="protein sequence ID" value="ORX84756.1"/>
    <property type="molecule type" value="Genomic_DNA"/>
</dbReference>
<organism evidence="1 2">
    <name type="scientific">Anaeromyces robustus</name>
    <dbReference type="NCBI Taxonomy" id="1754192"/>
    <lineage>
        <taxon>Eukaryota</taxon>
        <taxon>Fungi</taxon>
        <taxon>Fungi incertae sedis</taxon>
        <taxon>Chytridiomycota</taxon>
        <taxon>Chytridiomycota incertae sedis</taxon>
        <taxon>Neocallimastigomycetes</taxon>
        <taxon>Neocallimastigales</taxon>
        <taxon>Neocallimastigaceae</taxon>
        <taxon>Anaeromyces</taxon>
    </lineage>
</organism>
<reference evidence="1 2" key="1">
    <citation type="submission" date="2016-08" db="EMBL/GenBank/DDBJ databases">
        <title>A Parts List for Fungal Cellulosomes Revealed by Comparative Genomics.</title>
        <authorList>
            <consortium name="DOE Joint Genome Institute"/>
            <person name="Haitjema C.H."/>
            <person name="Gilmore S.P."/>
            <person name="Henske J.K."/>
            <person name="Solomon K.V."/>
            <person name="De Groot R."/>
            <person name="Kuo A."/>
            <person name="Mondo S.J."/>
            <person name="Salamov A.A."/>
            <person name="Labutti K."/>
            <person name="Zhao Z."/>
            <person name="Chiniquy J."/>
            <person name="Barry K."/>
            <person name="Brewer H.M."/>
            <person name="Purvine S.O."/>
            <person name="Wright A.T."/>
            <person name="Boxma B."/>
            <person name="Van Alen T."/>
            <person name="Hackstein J.H."/>
            <person name="Baker S.E."/>
            <person name="Grigoriev I.V."/>
            <person name="O'Malley M.A."/>
        </authorList>
    </citation>
    <scope>NUCLEOTIDE SEQUENCE [LARGE SCALE GENOMIC DNA]</scope>
    <source>
        <strain evidence="1 2">S4</strain>
    </source>
</reference>
<comment type="caution">
    <text evidence="1">The sequence shown here is derived from an EMBL/GenBank/DDBJ whole genome shotgun (WGS) entry which is preliminary data.</text>
</comment>
<reference evidence="1 2" key="2">
    <citation type="submission" date="2016-08" db="EMBL/GenBank/DDBJ databases">
        <title>Pervasive Adenine N6-methylation of Active Genes in Fungi.</title>
        <authorList>
            <consortium name="DOE Joint Genome Institute"/>
            <person name="Mondo S.J."/>
            <person name="Dannebaum R.O."/>
            <person name="Kuo R.C."/>
            <person name="Labutti K."/>
            <person name="Haridas S."/>
            <person name="Kuo A."/>
            <person name="Salamov A."/>
            <person name="Ahrendt S.R."/>
            <person name="Lipzen A."/>
            <person name="Sullivan W."/>
            <person name="Andreopoulos W.B."/>
            <person name="Clum A."/>
            <person name="Lindquist E."/>
            <person name="Daum C."/>
            <person name="Ramamoorthy G.K."/>
            <person name="Gryganskyi A."/>
            <person name="Culley D."/>
            <person name="Magnuson J.K."/>
            <person name="James T.Y."/>
            <person name="O'Malley M.A."/>
            <person name="Stajich J.E."/>
            <person name="Spatafora J.W."/>
            <person name="Visel A."/>
            <person name="Grigoriev I.V."/>
        </authorList>
    </citation>
    <scope>NUCLEOTIDE SEQUENCE [LARGE SCALE GENOMIC DNA]</scope>
    <source>
        <strain evidence="1 2">S4</strain>
    </source>
</reference>
<dbReference type="OrthoDB" id="10381943at2759"/>